<dbReference type="GO" id="GO:0046677">
    <property type="term" value="P:response to antibiotic"/>
    <property type="evidence" value="ECO:0007669"/>
    <property type="project" value="UniProtKB-KW"/>
</dbReference>
<evidence type="ECO:0000256" key="3">
    <source>
        <dbReference type="ARBA" id="ARBA00012865"/>
    </source>
</evidence>
<sequence>MKKILLLIAAVFALGGDFEDGQAAYDRSDFVVAREKFAAACDANNGLACAKLGALYQLGKDIVPDGKKALELYEKGCELDAKEACSGAGGIYMATDKEKAHALLNKGCELGDGFSCATAGSYLLEKKKFKEAYALFEKACKIGDELGCQFASDLKRSNKL</sequence>
<dbReference type="Proteomes" id="UP000502377">
    <property type="component" value="Chromosome"/>
</dbReference>
<dbReference type="KEGG" id="crx:CRECT_1465"/>
<dbReference type="RefSeq" id="WP_002945660.1">
    <property type="nucleotide sequence ID" value="NZ_CP012543.1"/>
</dbReference>
<reference evidence="9 10" key="1">
    <citation type="submission" date="2016-07" db="EMBL/GenBank/DDBJ databases">
        <title>Comparative genomics of the Campylobacter concisus group.</title>
        <authorList>
            <person name="Miller W.G."/>
            <person name="Yee E."/>
            <person name="Chapman M.H."/>
            <person name="Huynh S."/>
            <person name="Bono J.L."/>
            <person name="On S.L.W."/>
            <person name="StLeger J."/>
            <person name="Foster G."/>
            <person name="Parker C.T."/>
        </authorList>
    </citation>
    <scope>NUCLEOTIDE SEQUENCE [LARGE SCALE GENOMIC DNA]</scope>
    <source>
        <strain evidence="9 10">ATCC 33238</strain>
    </source>
</reference>
<evidence type="ECO:0000256" key="4">
    <source>
        <dbReference type="ARBA" id="ARBA00022737"/>
    </source>
</evidence>
<keyword evidence="7" id="KW-1015">Disulfide bond</keyword>
<keyword evidence="6" id="KW-0802">TPR repeat</keyword>
<evidence type="ECO:0000256" key="8">
    <source>
        <dbReference type="ARBA" id="ARBA00023251"/>
    </source>
</evidence>
<keyword evidence="5" id="KW-0378">Hydrolase</keyword>
<comment type="similarity">
    <text evidence="2">Belongs to the hcp beta-lactamase family.</text>
</comment>
<organism evidence="9 10">
    <name type="scientific">Campylobacter rectus</name>
    <name type="common">Wolinella recta</name>
    <dbReference type="NCBI Taxonomy" id="203"/>
    <lineage>
        <taxon>Bacteria</taxon>
        <taxon>Pseudomonadati</taxon>
        <taxon>Campylobacterota</taxon>
        <taxon>Epsilonproteobacteria</taxon>
        <taxon>Campylobacterales</taxon>
        <taxon>Campylobacteraceae</taxon>
        <taxon>Campylobacter</taxon>
    </lineage>
</organism>
<dbReference type="InterPro" id="IPR006597">
    <property type="entry name" value="Sel1-like"/>
</dbReference>
<dbReference type="InterPro" id="IPR011990">
    <property type="entry name" value="TPR-like_helical_dom_sf"/>
</dbReference>
<keyword evidence="8" id="KW-0046">Antibiotic resistance</keyword>
<evidence type="ECO:0000256" key="7">
    <source>
        <dbReference type="ARBA" id="ARBA00023157"/>
    </source>
</evidence>
<dbReference type="PANTHER" id="PTHR13891">
    <property type="entry name" value="CYTOCHROME C OXIDASE ASSEMBLY FACTOR 7"/>
    <property type="match status" value="1"/>
</dbReference>
<dbReference type="EC" id="3.5.2.6" evidence="3"/>
<dbReference type="SMART" id="SM00671">
    <property type="entry name" value="SEL1"/>
    <property type="match status" value="4"/>
</dbReference>
<evidence type="ECO:0000313" key="10">
    <source>
        <dbReference type="Proteomes" id="UP000502377"/>
    </source>
</evidence>
<dbReference type="SUPFAM" id="SSF81901">
    <property type="entry name" value="HCP-like"/>
    <property type="match status" value="1"/>
</dbReference>
<evidence type="ECO:0000256" key="2">
    <source>
        <dbReference type="ARBA" id="ARBA00008486"/>
    </source>
</evidence>
<keyword evidence="4" id="KW-0677">Repeat</keyword>
<proteinExistence type="inferred from homology"/>
<dbReference type="GO" id="GO:0008800">
    <property type="term" value="F:beta-lactamase activity"/>
    <property type="evidence" value="ECO:0007669"/>
    <property type="project" value="UniProtKB-EC"/>
</dbReference>
<evidence type="ECO:0000256" key="6">
    <source>
        <dbReference type="ARBA" id="ARBA00022803"/>
    </source>
</evidence>
<dbReference type="EMBL" id="CP012543">
    <property type="protein sequence ID" value="QCD47113.1"/>
    <property type="molecule type" value="Genomic_DNA"/>
</dbReference>
<gene>
    <name evidence="9" type="ORF">CRECT_1465</name>
</gene>
<dbReference type="PANTHER" id="PTHR13891:SF1">
    <property type="entry name" value="CYTOCHROME C OXIDASE ASSEMBLY FACTOR 7"/>
    <property type="match status" value="1"/>
</dbReference>
<evidence type="ECO:0000313" key="9">
    <source>
        <dbReference type="EMBL" id="QCD47113.1"/>
    </source>
</evidence>
<evidence type="ECO:0000256" key="1">
    <source>
        <dbReference type="ARBA" id="ARBA00001526"/>
    </source>
</evidence>
<comment type="catalytic activity">
    <reaction evidence="1">
        <text>a beta-lactam + H2O = a substituted beta-amino acid</text>
        <dbReference type="Rhea" id="RHEA:20401"/>
        <dbReference type="ChEBI" id="CHEBI:15377"/>
        <dbReference type="ChEBI" id="CHEBI:35627"/>
        <dbReference type="ChEBI" id="CHEBI:140347"/>
        <dbReference type="EC" id="3.5.2.6"/>
    </reaction>
</comment>
<dbReference type="AlphaFoldDB" id="A0A6G5QMZ2"/>
<evidence type="ECO:0000256" key="5">
    <source>
        <dbReference type="ARBA" id="ARBA00022801"/>
    </source>
</evidence>
<protein>
    <recommendedName>
        <fullName evidence="3">beta-lactamase</fullName>
        <ecNumber evidence="3">3.5.2.6</ecNumber>
    </recommendedName>
</protein>
<name>A0A6G5QMZ2_CAMRE</name>
<dbReference type="Pfam" id="PF08238">
    <property type="entry name" value="Sel1"/>
    <property type="match status" value="3"/>
</dbReference>
<dbReference type="Gene3D" id="1.25.40.10">
    <property type="entry name" value="Tetratricopeptide repeat domain"/>
    <property type="match status" value="1"/>
</dbReference>
<accession>A0A6G5QMZ2</accession>
<dbReference type="InterPro" id="IPR040239">
    <property type="entry name" value="HcpB-like"/>
</dbReference>